<protein>
    <submittedName>
        <fullName evidence="8">Uncharacterized protein</fullName>
    </submittedName>
</protein>
<name>A0A6A6B8T5_9PEZI</name>
<feature type="compositionally biased region" description="Polar residues" evidence="5">
    <location>
        <begin position="711"/>
        <end position="724"/>
    </location>
</feature>
<dbReference type="PROSITE" id="PS50088">
    <property type="entry name" value="ANK_REPEAT"/>
    <property type="match status" value="1"/>
</dbReference>
<dbReference type="Pfam" id="PF12796">
    <property type="entry name" value="Ank_2"/>
    <property type="match status" value="1"/>
</dbReference>
<reference evidence="8" key="1">
    <citation type="journal article" date="2020" name="Stud. Mycol.">
        <title>101 Dothideomycetes genomes: a test case for predicting lifestyles and emergence of pathogens.</title>
        <authorList>
            <person name="Haridas S."/>
            <person name="Albert R."/>
            <person name="Binder M."/>
            <person name="Bloem J."/>
            <person name="Labutti K."/>
            <person name="Salamov A."/>
            <person name="Andreopoulos B."/>
            <person name="Baker S."/>
            <person name="Barry K."/>
            <person name="Bills G."/>
            <person name="Bluhm B."/>
            <person name="Cannon C."/>
            <person name="Castanera R."/>
            <person name="Culley D."/>
            <person name="Daum C."/>
            <person name="Ezra D."/>
            <person name="Gonzalez J."/>
            <person name="Henrissat B."/>
            <person name="Kuo A."/>
            <person name="Liang C."/>
            <person name="Lipzen A."/>
            <person name="Lutzoni F."/>
            <person name="Magnuson J."/>
            <person name="Mondo S."/>
            <person name="Nolan M."/>
            <person name="Ohm R."/>
            <person name="Pangilinan J."/>
            <person name="Park H.-J."/>
            <person name="Ramirez L."/>
            <person name="Alfaro M."/>
            <person name="Sun H."/>
            <person name="Tritt A."/>
            <person name="Yoshinaga Y."/>
            <person name="Zwiers L.-H."/>
            <person name="Turgeon B."/>
            <person name="Goodwin S."/>
            <person name="Spatafora J."/>
            <person name="Crous P."/>
            <person name="Grigoriev I."/>
        </authorList>
    </citation>
    <scope>NUCLEOTIDE SEQUENCE</scope>
    <source>
        <strain evidence="8">CBS 121167</strain>
    </source>
</reference>
<feature type="coiled-coil region" evidence="4">
    <location>
        <begin position="762"/>
        <end position="798"/>
    </location>
</feature>
<feature type="compositionally biased region" description="Basic and acidic residues" evidence="5">
    <location>
        <begin position="673"/>
        <end position="682"/>
    </location>
</feature>
<dbReference type="OrthoDB" id="194358at2759"/>
<accession>A0A6A6B8T5</accession>
<dbReference type="GO" id="GO:0004842">
    <property type="term" value="F:ubiquitin-protein transferase activity"/>
    <property type="evidence" value="ECO:0007669"/>
    <property type="project" value="TreeGrafter"/>
</dbReference>
<dbReference type="PANTHER" id="PTHR24171:SF8">
    <property type="entry name" value="BRCA1-ASSOCIATED RING DOMAIN PROTEIN 1"/>
    <property type="match status" value="1"/>
</dbReference>
<dbReference type="Pfam" id="PF24513">
    <property type="entry name" value="DUF7593"/>
    <property type="match status" value="1"/>
</dbReference>
<feature type="compositionally biased region" description="Basic and acidic residues" evidence="5">
    <location>
        <begin position="92"/>
        <end position="102"/>
    </location>
</feature>
<keyword evidence="9" id="KW-1185">Reference proteome</keyword>
<feature type="domain" description="KRIT1 ARM-repeats" evidence="7">
    <location>
        <begin position="475"/>
        <end position="607"/>
    </location>
</feature>
<evidence type="ECO:0000313" key="8">
    <source>
        <dbReference type="EMBL" id="KAF2139614.1"/>
    </source>
</evidence>
<evidence type="ECO:0000256" key="3">
    <source>
        <dbReference type="PROSITE-ProRule" id="PRU00023"/>
    </source>
</evidence>
<dbReference type="PANTHER" id="PTHR24171">
    <property type="entry name" value="ANKYRIN REPEAT DOMAIN-CONTAINING PROTEIN 39-RELATED"/>
    <property type="match status" value="1"/>
</dbReference>
<sequence length="1012" mass="112521">MSSSAAVADHLPPNPSGNGEPQPLQPSFGRVRSPAPPSSPPLTDKDSQIIVVRNGDIGPDAHVEQDESEAETLVLSGTEKEDSARPKKVIKHERSDGEEGMRDIPSARSVVTVGSGKQASARGGSAAPGHPNGIREANVNGTDNMHSHGHRPAGRKGSSAFSSSDQDQSRQGPRGSSSRHYSHSPPVGHDHRARSSSIADTRKRKLRDNHDSEPPRQRYKTEGLIKNSRHPPTSPLGAGVKLHKRSASTQSLVHSATGRRRREHTRQDKEWRSSDTEEEENSSPHPHSNIPPLTRPRRTAHRSMTSPVRAPPPMKRDAFGATRLLRACEKGDFDAVKAAYAHSPDELDAPDNAGVTPLQKASLNGHEDIVEFLIGKGCQTDVHDKLDCDTPLIDATQNGHVEVVKLLLWKARVDPMYENKHFKNALTLLDPTADEADEIKEELEKAMEERRKEGSDEDTDGRTPRSVEEVSGPTLLPNEYNTEVLRIKSEAGDKRAVDELLSFGILPNISCAVAAARGGHDEILSFLLASGLSADHRDPAKHNETPMLVAIKKGHVDVIKLLLAQDNFDPTRRNREGLTYFEFAEEQDAPNGEEIYALLREKYDEKMKSKQSRRIRSPELQRSVQKSPRKRAIEQESTRRTHEREARGRLAEKSSSKTAHSEAMSKPKKRLMSRRELNRQSRESTSPDASDEDDDDVRGPGRIVRRKNNHASKTIRSSPAPSSPEQEKCEPRSAPPKATEPEPEPEPTPPVKDKTSEQIKEARRIEAERLAAEKARDEAEKERLAAAAEKAAREHQERLDKLPRALKRACQHGKNRPLQFDLGNGEGGIGYNFLPVHVVKLSDLDPTCDASRRDELWMMSFQAVGILGLTELDCHEFPLWEHISVTQDHLQAFLETYDISQLAEDPLFQRQGEKGYDPDKYAAETREAKAKFLRLDPLFWIRYDDFLKATQLPDYGHLEKLKIWTANARTNPRATTPPPTPRSWAEALFGVQPGPEWKSRSGSLGSSKSSVA</sequence>
<dbReference type="InterPro" id="IPR036770">
    <property type="entry name" value="Ankyrin_rpt-contain_sf"/>
</dbReference>
<feature type="compositionally biased region" description="Low complexity" evidence="5">
    <location>
        <begin position="158"/>
        <end position="179"/>
    </location>
</feature>
<evidence type="ECO:0000256" key="1">
    <source>
        <dbReference type="ARBA" id="ARBA00022737"/>
    </source>
</evidence>
<keyword evidence="2 3" id="KW-0040">ANK repeat</keyword>
<keyword evidence="4" id="KW-0175">Coiled coil</keyword>
<evidence type="ECO:0000259" key="7">
    <source>
        <dbReference type="Pfam" id="PF24521"/>
    </source>
</evidence>
<feature type="compositionally biased region" description="Low complexity" evidence="5">
    <location>
        <begin position="1000"/>
        <end position="1012"/>
    </location>
</feature>
<feature type="compositionally biased region" description="Basic and acidic residues" evidence="5">
    <location>
        <begin position="631"/>
        <end position="665"/>
    </location>
</feature>
<dbReference type="Gene3D" id="1.25.40.20">
    <property type="entry name" value="Ankyrin repeat-containing domain"/>
    <property type="match status" value="2"/>
</dbReference>
<gene>
    <name evidence="8" type="ORF">K452DRAFT_289613</name>
</gene>
<evidence type="ECO:0000313" key="9">
    <source>
        <dbReference type="Proteomes" id="UP000799438"/>
    </source>
</evidence>
<dbReference type="Pfam" id="PF24521">
    <property type="entry name" value="Ank_KRIT1"/>
    <property type="match status" value="1"/>
</dbReference>
<keyword evidence="1" id="KW-0677">Repeat</keyword>
<dbReference type="GeneID" id="54298355"/>
<feature type="compositionally biased region" description="Basic and acidic residues" evidence="5">
    <location>
        <begin position="751"/>
        <end position="760"/>
    </location>
</feature>
<dbReference type="AlphaFoldDB" id="A0A6A6B8T5"/>
<feature type="compositionally biased region" description="Basic and acidic residues" evidence="5">
    <location>
        <begin position="265"/>
        <end position="275"/>
    </location>
</feature>
<evidence type="ECO:0000259" key="6">
    <source>
        <dbReference type="Pfam" id="PF24513"/>
    </source>
</evidence>
<evidence type="ECO:0000256" key="4">
    <source>
        <dbReference type="SAM" id="Coils"/>
    </source>
</evidence>
<proteinExistence type="predicted"/>
<evidence type="ECO:0000256" key="2">
    <source>
        <dbReference type="ARBA" id="ARBA00023043"/>
    </source>
</evidence>
<dbReference type="GO" id="GO:0085020">
    <property type="term" value="P:protein K6-linked ubiquitination"/>
    <property type="evidence" value="ECO:0007669"/>
    <property type="project" value="TreeGrafter"/>
</dbReference>
<dbReference type="PROSITE" id="PS50297">
    <property type="entry name" value="ANK_REP_REGION"/>
    <property type="match status" value="1"/>
</dbReference>
<feature type="repeat" description="ANK" evidence="3">
    <location>
        <begin position="353"/>
        <end position="385"/>
    </location>
</feature>
<feature type="domain" description="DUF7593" evidence="6">
    <location>
        <begin position="798"/>
        <end position="949"/>
    </location>
</feature>
<feature type="region of interest" description="Disordered" evidence="5">
    <location>
        <begin position="991"/>
        <end position="1012"/>
    </location>
</feature>
<dbReference type="RefSeq" id="XP_033395327.1">
    <property type="nucleotide sequence ID" value="XM_033540859.1"/>
</dbReference>
<feature type="region of interest" description="Disordered" evidence="5">
    <location>
        <begin position="607"/>
        <end position="760"/>
    </location>
</feature>
<dbReference type="EMBL" id="ML995492">
    <property type="protein sequence ID" value="KAF2139614.1"/>
    <property type="molecule type" value="Genomic_DNA"/>
</dbReference>
<feature type="region of interest" description="Disordered" evidence="5">
    <location>
        <begin position="446"/>
        <end position="475"/>
    </location>
</feature>
<dbReference type="Proteomes" id="UP000799438">
    <property type="component" value="Unassembled WGS sequence"/>
</dbReference>
<dbReference type="InterPro" id="IPR056485">
    <property type="entry name" value="ARM_KRIT1"/>
</dbReference>
<evidence type="ECO:0000256" key="5">
    <source>
        <dbReference type="SAM" id="MobiDB-lite"/>
    </source>
</evidence>
<feature type="compositionally biased region" description="Low complexity" evidence="5">
    <location>
        <begin position="283"/>
        <end position="292"/>
    </location>
</feature>
<dbReference type="InterPro" id="IPR002110">
    <property type="entry name" value="Ankyrin_rpt"/>
</dbReference>
<organism evidence="8 9">
    <name type="scientific">Aplosporella prunicola CBS 121167</name>
    <dbReference type="NCBI Taxonomy" id="1176127"/>
    <lineage>
        <taxon>Eukaryota</taxon>
        <taxon>Fungi</taxon>
        <taxon>Dikarya</taxon>
        <taxon>Ascomycota</taxon>
        <taxon>Pezizomycotina</taxon>
        <taxon>Dothideomycetes</taxon>
        <taxon>Dothideomycetes incertae sedis</taxon>
        <taxon>Botryosphaeriales</taxon>
        <taxon>Aplosporellaceae</taxon>
        <taxon>Aplosporella</taxon>
    </lineage>
</organism>
<dbReference type="SUPFAM" id="SSF48403">
    <property type="entry name" value="Ankyrin repeat"/>
    <property type="match status" value="1"/>
</dbReference>
<feature type="compositionally biased region" description="Basic and acidic residues" evidence="5">
    <location>
        <begin position="208"/>
        <end position="223"/>
    </location>
</feature>
<dbReference type="InterPro" id="IPR056015">
    <property type="entry name" value="DUF7593"/>
</dbReference>
<dbReference type="SMART" id="SM00248">
    <property type="entry name" value="ANK"/>
    <property type="match status" value="5"/>
</dbReference>
<feature type="compositionally biased region" description="Basic and acidic residues" evidence="5">
    <location>
        <begin position="446"/>
        <end position="468"/>
    </location>
</feature>
<feature type="region of interest" description="Disordered" evidence="5">
    <location>
        <begin position="1"/>
        <end position="316"/>
    </location>
</feature>